<dbReference type="NCBIfam" id="NF042915">
    <property type="entry name" value="MAB_1171c_fam"/>
    <property type="match status" value="1"/>
</dbReference>
<feature type="transmembrane region" description="Helical" evidence="1">
    <location>
        <begin position="67"/>
        <end position="90"/>
    </location>
</feature>
<name>A0ABY8XU94_9PSEU</name>
<dbReference type="Proteomes" id="UP001227101">
    <property type="component" value="Chromosome"/>
</dbReference>
<evidence type="ECO:0000256" key="1">
    <source>
        <dbReference type="SAM" id="Phobius"/>
    </source>
</evidence>
<keyword evidence="4" id="KW-1185">Reference proteome</keyword>
<dbReference type="Pfam" id="PF20182">
    <property type="entry name" value="DUF6545"/>
    <property type="match status" value="1"/>
</dbReference>
<protein>
    <recommendedName>
        <fullName evidence="2">DUF6545 domain-containing protein</fullName>
    </recommendedName>
</protein>
<sequence>MTQLSPPFVVIAVVLLIGLTQRIYAMLSDRRDPLRRAVCVILAGLLLATVAQLFSDPVDRATGVVHFGATLSDAGAMIAACAGRLFLVHVDRARPEVGNRGLRCYASLAAALAAAAALFLLFPPQPGQRAPVYVAVYIAYIANVLIPAWRLGVRYSRRTGRPFLRVGLRVIAAGGAAGLAFLLCQTVLLVTGLLDPAVTASIDAVTSGLELVTETLLLIGVTIPLWGPMLVDAVHWPADYRSYRRLRPLWLALQEAGPEFRLLPADAAAARSRWPRDIGLLLYRQVIEIRDGQLALRPYVERRVTDEALQAARRAGLPPAEAGAAVEAAAIVSGIAAKADGRVATEPAGPGRGAHEDGLAAETAWLRSVARAFARSPIVAAAARNAAAPV</sequence>
<feature type="domain" description="DUF6545" evidence="2">
    <location>
        <begin position="236"/>
        <end position="375"/>
    </location>
</feature>
<reference evidence="3 4" key="1">
    <citation type="submission" date="2023-06" db="EMBL/GenBank/DDBJ databases">
        <authorList>
            <person name="Oyuntsetseg B."/>
            <person name="Kim S.B."/>
        </authorList>
    </citation>
    <scope>NUCLEOTIDE SEQUENCE [LARGE SCALE GENOMIC DNA]</scope>
    <source>
        <strain evidence="3 4">2-2</strain>
    </source>
</reference>
<gene>
    <name evidence="3" type="ORF">QP939_11645</name>
</gene>
<feature type="transmembrane region" description="Helical" evidence="1">
    <location>
        <begin position="102"/>
        <end position="124"/>
    </location>
</feature>
<organism evidence="3 4">
    <name type="scientific">Amycolatopsis nalaikhensis</name>
    <dbReference type="NCBI Taxonomy" id="715472"/>
    <lineage>
        <taxon>Bacteria</taxon>
        <taxon>Bacillati</taxon>
        <taxon>Actinomycetota</taxon>
        <taxon>Actinomycetes</taxon>
        <taxon>Pseudonocardiales</taxon>
        <taxon>Pseudonocardiaceae</taxon>
        <taxon>Amycolatopsis</taxon>
    </lineage>
</organism>
<evidence type="ECO:0000313" key="3">
    <source>
        <dbReference type="EMBL" id="WIV59226.1"/>
    </source>
</evidence>
<dbReference type="EMBL" id="CP127173">
    <property type="protein sequence ID" value="WIV59226.1"/>
    <property type="molecule type" value="Genomic_DNA"/>
</dbReference>
<feature type="transmembrane region" description="Helical" evidence="1">
    <location>
        <begin position="37"/>
        <end position="55"/>
    </location>
</feature>
<evidence type="ECO:0000259" key="2">
    <source>
        <dbReference type="Pfam" id="PF20182"/>
    </source>
</evidence>
<accession>A0ABY8XU94</accession>
<feature type="transmembrane region" description="Helical" evidence="1">
    <location>
        <begin position="216"/>
        <end position="238"/>
    </location>
</feature>
<evidence type="ECO:0000313" key="4">
    <source>
        <dbReference type="Proteomes" id="UP001227101"/>
    </source>
</evidence>
<dbReference type="InterPro" id="IPR050039">
    <property type="entry name" value="MAB_1171c-like"/>
</dbReference>
<keyword evidence="1" id="KW-1133">Transmembrane helix</keyword>
<dbReference type="RefSeq" id="WP_285456724.1">
    <property type="nucleotide sequence ID" value="NZ_CP127173.1"/>
</dbReference>
<feature type="transmembrane region" description="Helical" evidence="1">
    <location>
        <begin position="6"/>
        <end position="25"/>
    </location>
</feature>
<feature type="transmembrane region" description="Helical" evidence="1">
    <location>
        <begin position="130"/>
        <end position="149"/>
    </location>
</feature>
<keyword evidence="1" id="KW-0472">Membrane</keyword>
<proteinExistence type="predicted"/>
<dbReference type="InterPro" id="IPR046675">
    <property type="entry name" value="DUF6545"/>
</dbReference>
<feature type="transmembrane region" description="Helical" evidence="1">
    <location>
        <begin position="170"/>
        <end position="194"/>
    </location>
</feature>
<keyword evidence="1" id="KW-0812">Transmembrane</keyword>